<evidence type="ECO:0000313" key="4">
    <source>
        <dbReference type="Proteomes" id="UP000634136"/>
    </source>
</evidence>
<reference evidence="3" key="1">
    <citation type="submission" date="2020-09" db="EMBL/GenBank/DDBJ databases">
        <title>Genome-Enabled Discovery of Anthraquinone Biosynthesis in Senna tora.</title>
        <authorList>
            <person name="Kang S.-H."/>
            <person name="Pandey R.P."/>
            <person name="Lee C.-M."/>
            <person name="Sim J.-S."/>
            <person name="Jeong J.-T."/>
            <person name="Choi B.-S."/>
            <person name="Jung M."/>
            <person name="Ginzburg D."/>
            <person name="Zhao K."/>
            <person name="Won S.Y."/>
            <person name="Oh T.-J."/>
            <person name="Yu Y."/>
            <person name="Kim N.-H."/>
            <person name="Lee O.R."/>
            <person name="Lee T.-H."/>
            <person name="Bashyal P."/>
            <person name="Kim T.-S."/>
            <person name="Lee W.-H."/>
            <person name="Kawkins C."/>
            <person name="Kim C.-K."/>
            <person name="Kim J.S."/>
            <person name="Ahn B.O."/>
            <person name="Rhee S.Y."/>
            <person name="Sohng J.K."/>
        </authorList>
    </citation>
    <scope>NUCLEOTIDE SEQUENCE</scope>
    <source>
        <tissue evidence="3">Leaf</tissue>
    </source>
</reference>
<dbReference type="OrthoDB" id="1718249at2759"/>
<dbReference type="InterPro" id="IPR033121">
    <property type="entry name" value="PEPTIDASE_A1"/>
</dbReference>
<comment type="caution">
    <text evidence="3">The sequence shown here is derived from an EMBL/GenBank/DDBJ whole genome shotgun (WGS) entry which is preliminary data.</text>
</comment>
<dbReference type="SUPFAM" id="SSF47862">
    <property type="entry name" value="Saposin"/>
    <property type="match status" value="1"/>
</dbReference>
<protein>
    <submittedName>
        <fullName evidence="3">Aspartic proteinase-like</fullName>
    </submittedName>
</protein>
<sequence length="208" mass="23142">MTSSTNREPNDANSADNIISISLKGQGSCIFSSSSGWLPLWKEFSFWLNPDPEAEEGGEIVFGGGDPNHFKGKHTYVPITRKAVTEINHAIGAVGVVSSECKEVISQYGDRIWVLKVRPDEVCSKLGFCIAYWDQSKRLLAMSILGINKANPGHRRRMDFIKATQESNLYFVSAKSDRTLGLGFQEISVEKVVPVWYNINIVEQDVVD</sequence>
<dbReference type="SUPFAM" id="SSF50630">
    <property type="entry name" value="Acid proteases"/>
    <property type="match status" value="1"/>
</dbReference>
<accession>A0A834T9L0</accession>
<dbReference type="PANTHER" id="PTHR47966:SF28">
    <property type="entry name" value="OS01G0290000 PROTEIN"/>
    <property type="match status" value="1"/>
</dbReference>
<evidence type="ECO:0000256" key="1">
    <source>
        <dbReference type="ARBA" id="ARBA00007447"/>
    </source>
</evidence>
<feature type="domain" description="Peptidase A1" evidence="2">
    <location>
        <begin position="44"/>
        <end position="102"/>
    </location>
</feature>
<dbReference type="Gene3D" id="1.10.225.10">
    <property type="entry name" value="Saposin-like"/>
    <property type="match status" value="1"/>
</dbReference>
<dbReference type="GO" id="GO:0006508">
    <property type="term" value="P:proteolysis"/>
    <property type="evidence" value="ECO:0007669"/>
    <property type="project" value="InterPro"/>
</dbReference>
<evidence type="ECO:0000313" key="3">
    <source>
        <dbReference type="EMBL" id="KAF7818008.1"/>
    </source>
</evidence>
<dbReference type="AlphaFoldDB" id="A0A834T9L0"/>
<comment type="similarity">
    <text evidence="1">Belongs to the peptidase A1 family.</text>
</comment>
<dbReference type="Gene3D" id="2.60.40.1960">
    <property type="match status" value="1"/>
</dbReference>
<dbReference type="InterPro" id="IPR021109">
    <property type="entry name" value="Peptidase_aspartic_dom_sf"/>
</dbReference>
<dbReference type="Pfam" id="PF00026">
    <property type="entry name" value="Asp"/>
    <property type="match status" value="2"/>
</dbReference>
<evidence type="ECO:0000259" key="2">
    <source>
        <dbReference type="Pfam" id="PF00026"/>
    </source>
</evidence>
<dbReference type="Proteomes" id="UP000634136">
    <property type="component" value="Unassembled WGS sequence"/>
</dbReference>
<dbReference type="GO" id="GO:0004190">
    <property type="term" value="F:aspartic-type endopeptidase activity"/>
    <property type="evidence" value="ECO:0007669"/>
    <property type="project" value="InterPro"/>
</dbReference>
<feature type="domain" description="Peptidase A1" evidence="2">
    <location>
        <begin position="158"/>
        <end position="208"/>
    </location>
</feature>
<keyword evidence="4" id="KW-1185">Reference proteome</keyword>
<dbReference type="InterPro" id="IPR001461">
    <property type="entry name" value="Aspartic_peptidase_A1"/>
</dbReference>
<dbReference type="InterPro" id="IPR011001">
    <property type="entry name" value="Saposin-like"/>
</dbReference>
<dbReference type="EMBL" id="JAAIUW010000008">
    <property type="protein sequence ID" value="KAF7818008.1"/>
    <property type="molecule type" value="Genomic_DNA"/>
</dbReference>
<proteinExistence type="inferred from homology"/>
<dbReference type="PANTHER" id="PTHR47966">
    <property type="entry name" value="BETA-SITE APP-CLEAVING ENZYME, ISOFORM A-RELATED"/>
    <property type="match status" value="1"/>
</dbReference>
<name>A0A834T9L0_9FABA</name>
<organism evidence="3 4">
    <name type="scientific">Senna tora</name>
    <dbReference type="NCBI Taxonomy" id="362788"/>
    <lineage>
        <taxon>Eukaryota</taxon>
        <taxon>Viridiplantae</taxon>
        <taxon>Streptophyta</taxon>
        <taxon>Embryophyta</taxon>
        <taxon>Tracheophyta</taxon>
        <taxon>Spermatophyta</taxon>
        <taxon>Magnoliopsida</taxon>
        <taxon>eudicotyledons</taxon>
        <taxon>Gunneridae</taxon>
        <taxon>Pentapetalae</taxon>
        <taxon>rosids</taxon>
        <taxon>fabids</taxon>
        <taxon>Fabales</taxon>
        <taxon>Fabaceae</taxon>
        <taxon>Caesalpinioideae</taxon>
        <taxon>Cassia clade</taxon>
        <taxon>Senna</taxon>
    </lineage>
</organism>
<gene>
    <name evidence="3" type="ORF">G2W53_023463</name>
</gene>